<accession>A0A0G0XGP0</accession>
<gene>
    <name evidence="2" type="ORF">UU83_C0031G0003</name>
</gene>
<dbReference type="Proteomes" id="UP000033856">
    <property type="component" value="Unassembled WGS sequence"/>
</dbReference>
<sequence>MQRTPVTSTNIRSIGYDSQSATLEVEFTSSDVYQYFNVPEHLFQQFLHASSHGQFLNDSIRYNYRYQKVS</sequence>
<comment type="caution">
    <text evidence="2">The sequence shown here is derived from an EMBL/GenBank/DDBJ whole genome shotgun (WGS) entry which is preliminary data.</text>
</comment>
<dbReference type="AlphaFoldDB" id="A0A0G0XGP0"/>
<evidence type="ECO:0000313" key="2">
    <source>
        <dbReference type="EMBL" id="KKS24070.1"/>
    </source>
</evidence>
<dbReference type="InterPro" id="IPR025309">
    <property type="entry name" value="KTSC_dom"/>
</dbReference>
<dbReference type="Pfam" id="PF13619">
    <property type="entry name" value="KTSC"/>
    <property type="match status" value="1"/>
</dbReference>
<proteinExistence type="predicted"/>
<reference evidence="2 3" key="1">
    <citation type="journal article" date="2015" name="Nature">
        <title>rRNA introns, odd ribosomes, and small enigmatic genomes across a large radiation of phyla.</title>
        <authorList>
            <person name="Brown C.T."/>
            <person name="Hug L.A."/>
            <person name="Thomas B.C."/>
            <person name="Sharon I."/>
            <person name="Castelle C.J."/>
            <person name="Singh A."/>
            <person name="Wilkins M.J."/>
            <person name="Williams K.H."/>
            <person name="Banfield J.F."/>
        </authorList>
    </citation>
    <scope>NUCLEOTIDE SEQUENCE [LARGE SCALE GENOMIC DNA]</scope>
</reference>
<feature type="domain" description="KTSC" evidence="1">
    <location>
        <begin position="7"/>
        <end position="64"/>
    </location>
</feature>
<protein>
    <recommendedName>
        <fullName evidence="1">KTSC domain-containing protein</fullName>
    </recommendedName>
</protein>
<evidence type="ECO:0000259" key="1">
    <source>
        <dbReference type="Pfam" id="PF13619"/>
    </source>
</evidence>
<organism evidence="2 3">
    <name type="scientific">Candidatus Jorgensenbacteria bacterium GW2011_GWF2_41_8</name>
    <dbReference type="NCBI Taxonomy" id="1618667"/>
    <lineage>
        <taxon>Bacteria</taxon>
        <taxon>Candidatus Joergenseniibacteriota</taxon>
    </lineage>
</organism>
<dbReference type="EMBL" id="LCCD01000031">
    <property type="protein sequence ID" value="KKS24070.1"/>
    <property type="molecule type" value="Genomic_DNA"/>
</dbReference>
<name>A0A0G0XGP0_9BACT</name>
<evidence type="ECO:0000313" key="3">
    <source>
        <dbReference type="Proteomes" id="UP000033856"/>
    </source>
</evidence>